<dbReference type="STRING" id="1850250.LPB142_03640"/>
<name>A0A1D9M9V5_9RHOB</name>
<dbReference type="AlphaFoldDB" id="A0A1D9M9V5"/>
<evidence type="ECO:0000313" key="1">
    <source>
        <dbReference type="EMBL" id="AOZ68519.1"/>
    </source>
</evidence>
<dbReference type="Proteomes" id="UP000176562">
    <property type="component" value="Chromosome"/>
</dbReference>
<evidence type="ECO:0008006" key="3">
    <source>
        <dbReference type="Google" id="ProtNLM"/>
    </source>
</evidence>
<dbReference type="KEGG" id="rhp:LPB142_03640"/>
<evidence type="ECO:0000313" key="2">
    <source>
        <dbReference type="Proteomes" id="UP000176562"/>
    </source>
</evidence>
<gene>
    <name evidence="1" type="ORF">LPB142_03640</name>
</gene>
<proteinExistence type="predicted"/>
<sequence>MARIGMEAQAVIAMRLAGMAGFWETPPSEFVRMVAEKPQAAVEAVEAATLAAIRGGSADEVMHAGLREIGRHTAGNFARLSQMGPSFGAEQAAQ</sequence>
<accession>A0A1D9M9V5</accession>
<reference evidence="1 2" key="1">
    <citation type="submission" date="2016-10" db="EMBL/GenBank/DDBJ databases">
        <title>Rhodobacter sp. LPB0142, isolated from sea water.</title>
        <authorList>
            <person name="Kim E."/>
            <person name="Yi H."/>
        </authorList>
    </citation>
    <scope>NUCLEOTIDE SEQUENCE [LARGE SCALE GENOMIC DNA]</scope>
    <source>
        <strain evidence="1 2">LPB0142</strain>
    </source>
</reference>
<organism evidence="1 2">
    <name type="scientific">Rhodobacter xanthinilyticus</name>
    <dbReference type="NCBI Taxonomy" id="1850250"/>
    <lineage>
        <taxon>Bacteria</taxon>
        <taxon>Pseudomonadati</taxon>
        <taxon>Pseudomonadota</taxon>
        <taxon>Alphaproteobacteria</taxon>
        <taxon>Rhodobacterales</taxon>
        <taxon>Rhodobacter group</taxon>
        <taxon>Rhodobacter</taxon>
    </lineage>
</organism>
<keyword evidence="2" id="KW-1185">Reference proteome</keyword>
<dbReference type="EMBL" id="CP017781">
    <property type="protein sequence ID" value="AOZ68519.1"/>
    <property type="molecule type" value="Genomic_DNA"/>
</dbReference>
<protein>
    <recommendedName>
        <fullName evidence="3">Antifreeze protein</fullName>
    </recommendedName>
</protein>